<feature type="region of interest" description="Disordered" evidence="1">
    <location>
        <begin position="52"/>
        <end position="74"/>
    </location>
</feature>
<dbReference type="EMBL" id="LT984809">
    <property type="protein sequence ID" value="SPD49295.1"/>
    <property type="molecule type" value="Genomic_DNA"/>
</dbReference>
<organism evidence="2">
    <name type="scientific">Cupriavidus taiwanensis</name>
    <dbReference type="NCBI Taxonomy" id="164546"/>
    <lineage>
        <taxon>Bacteria</taxon>
        <taxon>Pseudomonadati</taxon>
        <taxon>Pseudomonadota</taxon>
        <taxon>Betaproteobacteria</taxon>
        <taxon>Burkholderiales</taxon>
        <taxon>Burkholderiaceae</taxon>
        <taxon>Cupriavidus</taxon>
    </lineage>
</organism>
<accession>A0A375HDA0</accession>
<gene>
    <name evidence="2" type="ORF">CBM2612_P0640</name>
</gene>
<protein>
    <submittedName>
        <fullName evidence="2">Uncharacterized protein</fullName>
    </submittedName>
</protein>
<dbReference type="AlphaFoldDB" id="A0A375HDA0"/>
<evidence type="ECO:0000313" key="2">
    <source>
        <dbReference type="EMBL" id="SPD49295.1"/>
    </source>
</evidence>
<reference evidence="2" key="1">
    <citation type="submission" date="2018-01" db="EMBL/GenBank/DDBJ databases">
        <authorList>
            <person name="Gaut B.S."/>
            <person name="Morton B.R."/>
            <person name="Clegg M.T."/>
            <person name="Duvall M.R."/>
        </authorList>
    </citation>
    <scope>NUCLEOTIDE SEQUENCE</scope>
    <source>
        <strain evidence="2">Cupriavidus taiwanensis STM 8555</strain>
    </source>
</reference>
<keyword evidence="2" id="KW-0614">Plasmid</keyword>
<sequence>MNRSLTPDQYSYRVVSDLKFEMLEGISATSISLDGLRGPCHLSGRYPWGISRGSGRIDPKPRKSSLRPLACDAI</sequence>
<geneLocation type="plasmid" evidence="2">
    <name>I</name>
</geneLocation>
<proteinExistence type="predicted"/>
<name>A0A375HDA0_9BURK</name>
<evidence type="ECO:0000256" key="1">
    <source>
        <dbReference type="SAM" id="MobiDB-lite"/>
    </source>
</evidence>